<feature type="domain" description="ABC transporter" evidence="11">
    <location>
        <begin position="12"/>
        <end position="242"/>
    </location>
</feature>
<dbReference type="FunFam" id="3.40.50.300:FF:000589">
    <property type="entry name" value="ABC transporter, ATP-binding subunit"/>
    <property type="match status" value="1"/>
</dbReference>
<dbReference type="GO" id="GO:0046677">
    <property type="term" value="P:response to antibiotic"/>
    <property type="evidence" value="ECO:0007669"/>
    <property type="project" value="UniProtKB-KW"/>
</dbReference>
<dbReference type="AlphaFoldDB" id="A0A941EMX1"/>
<dbReference type="GO" id="GO:0016887">
    <property type="term" value="F:ATP hydrolysis activity"/>
    <property type="evidence" value="ECO:0007669"/>
    <property type="project" value="InterPro"/>
</dbReference>
<keyword evidence="6" id="KW-1278">Translocase</keyword>
<dbReference type="NCBIfam" id="TIGR01188">
    <property type="entry name" value="drrA"/>
    <property type="match status" value="1"/>
</dbReference>
<evidence type="ECO:0000256" key="2">
    <source>
        <dbReference type="ARBA" id="ARBA00022448"/>
    </source>
</evidence>
<dbReference type="InterPro" id="IPR050763">
    <property type="entry name" value="ABC_transporter_ATP-binding"/>
</dbReference>
<evidence type="ECO:0000256" key="8">
    <source>
        <dbReference type="ARBA" id="ARBA00023251"/>
    </source>
</evidence>
<keyword evidence="3" id="KW-1003">Cell membrane</keyword>
<dbReference type="GO" id="GO:0043215">
    <property type="term" value="P:daunorubicin transport"/>
    <property type="evidence" value="ECO:0007669"/>
    <property type="project" value="InterPro"/>
</dbReference>
<dbReference type="Pfam" id="PF00005">
    <property type="entry name" value="ABC_tran"/>
    <property type="match status" value="1"/>
</dbReference>
<feature type="region of interest" description="Disordered" evidence="10">
    <location>
        <begin position="317"/>
        <end position="339"/>
    </location>
</feature>
<evidence type="ECO:0000313" key="13">
    <source>
        <dbReference type="Proteomes" id="UP000675781"/>
    </source>
</evidence>
<evidence type="ECO:0000256" key="7">
    <source>
        <dbReference type="ARBA" id="ARBA00023136"/>
    </source>
</evidence>
<dbReference type="PANTHER" id="PTHR42711">
    <property type="entry name" value="ABC TRANSPORTER ATP-BINDING PROTEIN"/>
    <property type="match status" value="1"/>
</dbReference>
<comment type="similarity">
    <text evidence="9">Belongs to the ABC transporter superfamily. Drug exporter-1 (DrugE1) (TC 3.A.1.105) family.</text>
</comment>
<evidence type="ECO:0000256" key="3">
    <source>
        <dbReference type="ARBA" id="ARBA00022475"/>
    </source>
</evidence>
<evidence type="ECO:0000256" key="5">
    <source>
        <dbReference type="ARBA" id="ARBA00022840"/>
    </source>
</evidence>
<gene>
    <name evidence="12" type="ORF">KDL01_11860</name>
</gene>
<keyword evidence="5 12" id="KW-0067">ATP-binding</keyword>
<dbReference type="Gene3D" id="3.40.50.300">
    <property type="entry name" value="P-loop containing nucleotide triphosphate hydrolases"/>
    <property type="match status" value="1"/>
</dbReference>
<dbReference type="InterPro" id="IPR017871">
    <property type="entry name" value="ABC_transporter-like_CS"/>
</dbReference>
<protein>
    <submittedName>
        <fullName evidence="12">ATP-binding cassette domain-containing protein</fullName>
    </submittedName>
</protein>
<evidence type="ECO:0000256" key="4">
    <source>
        <dbReference type="ARBA" id="ARBA00022741"/>
    </source>
</evidence>
<dbReference type="GO" id="GO:1900753">
    <property type="term" value="P:doxorubicin transport"/>
    <property type="evidence" value="ECO:0007669"/>
    <property type="project" value="InterPro"/>
</dbReference>
<keyword evidence="13" id="KW-1185">Reference proteome</keyword>
<dbReference type="GO" id="GO:0005886">
    <property type="term" value="C:plasma membrane"/>
    <property type="evidence" value="ECO:0007669"/>
    <property type="project" value="UniProtKB-SubCell"/>
</dbReference>
<dbReference type="EMBL" id="JAGSOG010000044">
    <property type="protein sequence ID" value="MBR7833965.1"/>
    <property type="molecule type" value="Genomic_DNA"/>
</dbReference>
<evidence type="ECO:0000256" key="6">
    <source>
        <dbReference type="ARBA" id="ARBA00022967"/>
    </source>
</evidence>
<proteinExistence type="inferred from homology"/>
<keyword evidence="8" id="KW-0046">Antibiotic resistance</keyword>
<dbReference type="PANTHER" id="PTHR42711:SF19">
    <property type="entry name" value="DOXORUBICIN RESISTANCE ATP-BINDING PROTEIN DRRA"/>
    <property type="match status" value="1"/>
</dbReference>
<dbReference type="InterPro" id="IPR027417">
    <property type="entry name" value="P-loop_NTPase"/>
</dbReference>
<name>A0A941EMX1_9ACTN</name>
<evidence type="ECO:0000256" key="10">
    <source>
        <dbReference type="SAM" id="MobiDB-lite"/>
    </source>
</evidence>
<dbReference type="SMART" id="SM00382">
    <property type="entry name" value="AAA"/>
    <property type="match status" value="1"/>
</dbReference>
<reference evidence="12" key="1">
    <citation type="submission" date="2021-04" db="EMBL/GenBank/DDBJ databases">
        <title>Genome based classification of Actinospica acidithermotolerans sp. nov., an actinobacterium isolated from an Indonesian hot spring.</title>
        <authorList>
            <person name="Kusuma A.B."/>
            <person name="Putra K.E."/>
            <person name="Nafisah S."/>
            <person name="Loh J."/>
            <person name="Nouioui I."/>
            <person name="Goodfellow M."/>
        </authorList>
    </citation>
    <scope>NUCLEOTIDE SEQUENCE</scope>
    <source>
        <strain evidence="12">CSCA 57</strain>
    </source>
</reference>
<accession>A0A941EMX1</accession>
<keyword evidence="7" id="KW-0472">Membrane</keyword>
<comment type="caution">
    <text evidence="12">The sequence shown here is derived from an EMBL/GenBank/DDBJ whole genome shotgun (WGS) entry which is preliminary data.</text>
</comment>
<dbReference type="PROSITE" id="PS00211">
    <property type="entry name" value="ABC_TRANSPORTER_1"/>
    <property type="match status" value="1"/>
</dbReference>
<feature type="compositionally biased region" description="Polar residues" evidence="10">
    <location>
        <begin position="329"/>
        <end position="339"/>
    </location>
</feature>
<dbReference type="InterPro" id="IPR003593">
    <property type="entry name" value="AAA+_ATPase"/>
</dbReference>
<evidence type="ECO:0000256" key="1">
    <source>
        <dbReference type="ARBA" id="ARBA00004413"/>
    </source>
</evidence>
<evidence type="ECO:0000256" key="9">
    <source>
        <dbReference type="ARBA" id="ARBA00049985"/>
    </source>
</evidence>
<sequence length="339" mass="35841">MEIQNGSGQLAVQVEGLVKKFGEQTAVDHVDLAVPAGSVFGLLGPNGAGKTTIVRMLSTLLRPDGGTARVAGLDVVAHAQAVRRVIGLTGQFAAVDESLSGYENVYMIGRLLDLPAKQAKARALELLETFGLDEDAKKTAKQYSGGMRRRLDLAASLVGRPRVLFLDEPTTGLDPARRNDLWEIVRDLSSTGTTVLLTTQYMEEAEALAQDIAVMDKGRFIARGTADELKVKIAGRSIRLRPVVLADLPELRTVLQSVLGVVEDVAPGTVGGPVAEDDQVARLLKAVAAADIAIADISTVTASLDEVFLALTANKSAGKPADEPADEVPTQTTKVEAAR</sequence>
<evidence type="ECO:0000259" key="11">
    <source>
        <dbReference type="PROSITE" id="PS50893"/>
    </source>
</evidence>
<evidence type="ECO:0000313" key="12">
    <source>
        <dbReference type="EMBL" id="MBR7833965.1"/>
    </source>
</evidence>
<dbReference type="GO" id="GO:0005524">
    <property type="term" value="F:ATP binding"/>
    <property type="evidence" value="ECO:0007669"/>
    <property type="project" value="UniProtKB-KW"/>
</dbReference>
<dbReference type="InterPro" id="IPR005894">
    <property type="entry name" value="DrrA"/>
</dbReference>
<dbReference type="PROSITE" id="PS50893">
    <property type="entry name" value="ABC_TRANSPORTER_2"/>
    <property type="match status" value="1"/>
</dbReference>
<dbReference type="Proteomes" id="UP000675781">
    <property type="component" value="Unassembled WGS sequence"/>
</dbReference>
<dbReference type="RefSeq" id="WP_212528486.1">
    <property type="nucleotide sequence ID" value="NZ_JAGSOG010000044.1"/>
</dbReference>
<comment type="subcellular location">
    <subcellularLocation>
        <location evidence="1">Cell membrane</location>
        <topology evidence="1">Peripheral membrane protein</topology>
        <orientation evidence="1">Cytoplasmic side</orientation>
    </subcellularLocation>
</comment>
<organism evidence="12 13">
    <name type="scientific">Actinospica durhamensis</name>
    <dbReference type="NCBI Taxonomy" id="1508375"/>
    <lineage>
        <taxon>Bacteria</taxon>
        <taxon>Bacillati</taxon>
        <taxon>Actinomycetota</taxon>
        <taxon>Actinomycetes</taxon>
        <taxon>Catenulisporales</taxon>
        <taxon>Actinospicaceae</taxon>
        <taxon>Actinospica</taxon>
    </lineage>
</organism>
<keyword evidence="2" id="KW-0813">Transport</keyword>
<keyword evidence="4" id="KW-0547">Nucleotide-binding</keyword>
<dbReference type="SUPFAM" id="SSF52540">
    <property type="entry name" value="P-loop containing nucleoside triphosphate hydrolases"/>
    <property type="match status" value="1"/>
</dbReference>
<dbReference type="InterPro" id="IPR003439">
    <property type="entry name" value="ABC_transporter-like_ATP-bd"/>
</dbReference>